<dbReference type="EMBL" id="LPWD01000020">
    <property type="protein sequence ID" value="ODS04080.1"/>
    <property type="molecule type" value="Genomic_DNA"/>
</dbReference>
<evidence type="ECO:0000259" key="2">
    <source>
        <dbReference type="Pfam" id="PF12146"/>
    </source>
</evidence>
<feature type="domain" description="Serine aminopeptidase S33" evidence="2">
    <location>
        <begin position="33"/>
        <end position="158"/>
    </location>
</feature>
<proteinExistence type="predicted"/>
<organism evidence="3 4">
    <name type="scientific">Methyloceanibacter marginalis</name>
    <dbReference type="NCBI Taxonomy" id="1774971"/>
    <lineage>
        <taxon>Bacteria</taxon>
        <taxon>Pseudomonadati</taxon>
        <taxon>Pseudomonadota</taxon>
        <taxon>Alphaproteobacteria</taxon>
        <taxon>Hyphomicrobiales</taxon>
        <taxon>Hyphomicrobiaceae</taxon>
        <taxon>Methyloceanibacter</taxon>
    </lineage>
</organism>
<dbReference type="Gene3D" id="3.40.50.1820">
    <property type="entry name" value="alpha/beta hydrolase"/>
    <property type="match status" value="1"/>
</dbReference>
<dbReference type="RefSeq" id="WP_069622718.1">
    <property type="nucleotide sequence ID" value="NZ_LPWD01000020.1"/>
</dbReference>
<sequence length="265" mass="29274">MDHQEPQFLELGQGQKRRRIAYRFDRGSDETSPVVVWLSGFMSDMTSTKVGALSDWAYVQGYAMLRFDYSGHGLSEGSLLQAAVGDWLEEATAMLALAGERRLILVGSSLGGWIALLLARALATSGDTRLDGLVLIAPAWDMTEKLMWEKMSAKTRAKVETEGVFYAPSNYDDPYPLTKILIEEGRNHLLAEGDIEVAAPVRILQGMRDEDVPWQHALALVELLKGDDVELTLVKDGDHRLSGPEDLRRLEHTVGALIDRPSPAA</sequence>
<dbReference type="InterPro" id="IPR029058">
    <property type="entry name" value="AB_hydrolase_fold"/>
</dbReference>
<name>A0A1E3WEB1_9HYPH</name>
<evidence type="ECO:0000313" key="4">
    <source>
        <dbReference type="Proteomes" id="UP000095042"/>
    </source>
</evidence>
<dbReference type="SUPFAM" id="SSF53474">
    <property type="entry name" value="alpha/beta-Hydrolases"/>
    <property type="match status" value="1"/>
</dbReference>
<dbReference type="Pfam" id="PF12146">
    <property type="entry name" value="Hydrolase_4"/>
    <property type="match status" value="1"/>
</dbReference>
<reference evidence="3 4" key="1">
    <citation type="journal article" date="2016" name="Environ. Microbiol.">
        <title>New Methyloceanibacter diversity from North Sea sediments includes methanotroph containing solely the soluble methane monooxygenase.</title>
        <authorList>
            <person name="Vekeman B."/>
            <person name="Kerckhof F.M."/>
            <person name="Cremers G."/>
            <person name="de Vos P."/>
            <person name="Vandamme P."/>
            <person name="Boon N."/>
            <person name="Op den Camp H.J."/>
            <person name="Heylen K."/>
        </authorList>
    </citation>
    <scope>NUCLEOTIDE SEQUENCE [LARGE SCALE GENOMIC DNA]</scope>
    <source>
        <strain evidence="3 4">R-67177</strain>
    </source>
</reference>
<dbReference type="InterPro" id="IPR052382">
    <property type="entry name" value="ABHD10_acyl-thioesterase"/>
</dbReference>
<dbReference type="Proteomes" id="UP000095042">
    <property type="component" value="Unassembled WGS sequence"/>
</dbReference>
<comment type="caution">
    <text evidence="3">The sequence shown here is derived from an EMBL/GenBank/DDBJ whole genome shotgun (WGS) entry which is preliminary data.</text>
</comment>
<accession>A0A1E3WEB1</accession>
<evidence type="ECO:0000256" key="1">
    <source>
        <dbReference type="ARBA" id="ARBA00022801"/>
    </source>
</evidence>
<dbReference type="InterPro" id="IPR022742">
    <property type="entry name" value="Hydrolase_4"/>
</dbReference>
<dbReference type="GO" id="GO:0016787">
    <property type="term" value="F:hydrolase activity"/>
    <property type="evidence" value="ECO:0007669"/>
    <property type="project" value="UniProtKB-KW"/>
</dbReference>
<keyword evidence="1" id="KW-0378">Hydrolase</keyword>
<dbReference type="AlphaFoldDB" id="A0A1E3WEB1"/>
<gene>
    <name evidence="3" type="ORF">AUC71_06045</name>
</gene>
<protein>
    <recommendedName>
        <fullName evidence="2">Serine aminopeptidase S33 domain-containing protein</fullName>
    </recommendedName>
</protein>
<dbReference type="OrthoDB" id="9813296at2"/>
<dbReference type="PANTHER" id="PTHR16138:SF7">
    <property type="entry name" value="PALMITOYL-PROTEIN THIOESTERASE ABHD10, MITOCHONDRIAL"/>
    <property type="match status" value="1"/>
</dbReference>
<keyword evidence="4" id="KW-1185">Reference proteome</keyword>
<dbReference type="PANTHER" id="PTHR16138">
    <property type="entry name" value="MYCOPHENOLIC ACID ACYL-GLUCURONIDE ESTERASE, MITOCHONDRIAL"/>
    <property type="match status" value="1"/>
</dbReference>
<evidence type="ECO:0000313" key="3">
    <source>
        <dbReference type="EMBL" id="ODS04080.1"/>
    </source>
</evidence>